<dbReference type="InterPro" id="IPR005050">
    <property type="entry name" value="Enod93"/>
</dbReference>
<evidence type="ECO:0000313" key="1">
    <source>
        <dbReference type="EMBL" id="CAL5044728.1"/>
    </source>
</evidence>
<keyword evidence="2" id="KW-1185">Reference proteome</keyword>
<organism evidence="1 2">
    <name type="scientific">Urochloa decumbens</name>
    <dbReference type="NCBI Taxonomy" id="240449"/>
    <lineage>
        <taxon>Eukaryota</taxon>
        <taxon>Viridiplantae</taxon>
        <taxon>Streptophyta</taxon>
        <taxon>Embryophyta</taxon>
        <taxon>Tracheophyta</taxon>
        <taxon>Spermatophyta</taxon>
        <taxon>Magnoliopsida</taxon>
        <taxon>Liliopsida</taxon>
        <taxon>Poales</taxon>
        <taxon>Poaceae</taxon>
        <taxon>PACMAD clade</taxon>
        <taxon>Panicoideae</taxon>
        <taxon>Panicodae</taxon>
        <taxon>Paniceae</taxon>
        <taxon>Melinidinae</taxon>
        <taxon>Urochloa</taxon>
    </lineage>
</organism>
<dbReference type="Proteomes" id="UP001497457">
    <property type="component" value="Chromosome 34rd"/>
</dbReference>
<name>A0ABC9DVL4_9POAL</name>
<evidence type="ECO:0000313" key="2">
    <source>
        <dbReference type="Proteomes" id="UP001497457"/>
    </source>
</evidence>
<dbReference type="PANTHER" id="PTHR33605">
    <property type="entry name" value="EARLY NODULIN-93"/>
    <property type="match status" value="1"/>
</dbReference>
<dbReference type="PANTHER" id="PTHR33605:SF15">
    <property type="entry name" value="EARLY NODULIN"/>
    <property type="match status" value="1"/>
</dbReference>
<gene>
    <name evidence="1" type="ORF">URODEC1_LOCUS88452</name>
</gene>
<protein>
    <recommendedName>
        <fullName evidence="3">Early nodulin-93-like</fullName>
    </recommendedName>
</protein>
<sequence>MPAAPTPVTSKSLDQQLELAKRCSREAALTGAKAAAVATIVSAVPTLASVRMSPWAKANINPTGQALIISTVAGMAYFIAADKKILSLARQHSYENAPDHLKDTSYQGTARLHPSFFRP</sequence>
<reference evidence="1" key="1">
    <citation type="submission" date="2024-10" db="EMBL/GenBank/DDBJ databases">
        <authorList>
            <person name="Ryan C."/>
        </authorList>
    </citation>
    <scope>NUCLEOTIDE SEQUENCE [LARGE SCALE GENOMIC DNA]</scope>
</reference>
<proteinExistence type="predicted"/>
<dbReference type="Pfam" id="PF03386">
    <property type="entry name" value="ENOD93"/>
    <property type="match status" value="1"/>
</dbReference>
<accession>A0ABC9DVL4</accession>
<dbReference type="EMBL" id="OZ075144">
    <property type="protein sequence ID" value="CAL5044728.1"/>
    <property type="molecule type" value="Genomic_DNA"/>
</dbReference>
<dbReference type="AlphaFoldDB" id="A0ABC9DVL4"/>
<evidence type="ECO:0008006" key="3">
    <source>
        <dbReference type="Google" id="ProtNLM"/>
    </source>
</evidence>